<dbReference type="InterPro" id="IPR055170">
    <property type="entry name" value="GFO_IDH_MocA-like_dom"/>
</dbReference>
<dbReference type="InterPro" id="IPR000683">
    <property type="entry name" value="Gfo/Idh/MocA-like_OxRdtase_N"/>
</dbReference>
<dbReference type="EMBL" id="BARS01002899">
    <property type="protein sequence ID" value="GAF74529.1"/>
    <property type="molecule type" value="Genomic_DNA"/>
</dbReference>
<evidence type="ECO:0000259" key="2">
    <source>
        <dbReference type="Pfam" id="PF01408"/>
    </source>
</evidence>
<reference evidence="4" key="1">
    <citation type="journal article" date="2014" name="Front. Microbiol.">
        <title>High frequency of phylogenetically diverse reductive dehalogenase-homologous genes in deep subseafloor sedimentary metagenomes.</title>
        <authorList>
            <person name="Kawai M."/>
            <person name="Futagami T."/>
            <person name="Toyoda A."/>
            <person name="Takaki Y."/>
            <person name="Nishi S."/>
            <person name="Hori S."/>
            <person name="Arai W."/>
            <person name="Tsubouchi T."/>
            <person name="Morono Y."/>
            <person name="Uchiyama I."/>
            <person name="Ito T."/>
            <person name="Fujiyama A."/>
            <person name="Inagaki F."/>
            <person name="Takami H."/>
        </authorList>
    </citation>
    <scope>NUCLEOTIDE SEQUENCE</scope>
    <source>
        <strain evidence="4">Expedition CK06-06</strain>
    </source>
</reference>
<gene>
    <name evidence="4" type="ORF">S01H1_05574</name>
</gene>
<keyword evidence="1" id="KW-0560">Oxidoreductase</keyword>
<dbReference type="Pfam" id="PF22725">
    <property type="entry name" value="GFO_IDH_MocA_C3"/>
    <property type="match status" value="1"/>
</dbReference>
<dbReference type="Pfam" id="PF01408">
    <property type="entry name" value="GFO_IDH_MocA"/>
    <property type="match status" value="1"/>
</dbReference>
<comment type="caution">
    <text evidence="4">The sequence shown here is derived from an EMBL/GenBank/DDBJ whole genome shotgun (WGS) entry which is preliminary data.</text>
</comment>
<accession>X0S0E2</accession>
<dbReference type="SUPFAM" id="SSF55347">
    <property type="entry name" value="Glyceraldehyde-3-phosphate dehydrogenase-like, C-terminal domain"/>
    <property type="match status" value="1"/>
</dbReference>
<dbReference type="InterPro" id="IPR050463">
    <property type="entry name" value="Gfo/Idh/MocA_oxidrdct_glycsds"/>
</dbReference>
<dbReference type="InterPro" id="IPR036291">
    <property type="entry name" value="NAD(P)-bd_dom_sf"/>
</dbReference>
<evidence type="ECO:0000313" key="4">
    <source>
        <dbReference type="EMBL" id="GAF74529.1"/>
    </source>
</evidence>
<dbReference type="GO" id="GO:0000166">
    <property type="term" value="F:nucleotide binding"/>
    <property type="evidence" value="ECO:0007669"/>
    <property type="project" value="InterPro"/>
</dbReference>
<protein>
    <submittedName>
        <fullName evidence="4">Uncharacterized protein</fullName>
    </submittedName>
</protein>
<dbReference type="GO" id="GO:0016491">
    <property type="term" value="F:oxidoreductase activity"/>
    <property type="evidence" value="ECO:0007669"/>
    <property type="project" value="UniProtKB-KW"/>
</dbReference>
<feature type="domain" description="GFO/IDH/MocA-like oxidoreductase" evidence="3">
    <location>
        <begin position="81"/>
        <end position="211"/>
    </location>
</feature>
<sequence>VCHDRLDGLLSAADVPWWLVCLRNDECPAVLLRAAEAGKGVLAEKPIGRSAAEVEPVVAAFRQAGLSLGVAFTNRYRAAAAQARQLVADGRLGRICAAETRLHTSQVALRDPSHWLFDKAVSGGGVLPWLGCHFLDLLRFILGQEVVSVTAQLDTLSGEDIDVEDMAALTLRFDGGALATATFGYLMPLSQPGYHRGAYDTYLGIKGTAGHVSWDIFDPAQRLVVTSTCDDWTSAPQREFHFHEAPAEAYGGRSGLEFARACLRASQQGTAAPATGEDLLAVWQIIDAAYRSSETGARVDLRPGAPE</sequence>
<dbReference type="AlphaFoldDB" id="X0S0E2"/>
<feature type="non-terminal residue" evidence="4">
    <location>
        <position position="1"/>
    </location>
</feature>
<name>X0S0E2_9ZZZZ</name>
<organism evidence="4">
    <name type="scientific">marine sediment metagenome</name>
    <dbReference type="NCBI Taxonomy" id="412755"/>
    <lineage>
        <taxon>unclassified sequences</taxon>
        <taxon>metagenomes</taxon>
        <taxon>ecological metagenomes</taxon>
    </lineage>
</organism>
<dbReference type="PANTHER" id="PTHR43818">
    <property type="entry name" value="BCDNA.GH03377"/>
    <property type="match status" value="1"/>
</dbReference>
<dbReference type="SUPFAM" id="SSF51735">
    <property type="entry name" value="NAD(P)-binding Rossmann-fold domains"/>
    <property type="match status" value="1"/>
</dbReference>
<dbReference type="Gene3D" id="3.30.360.10">
    <property type="entry name" value="Dihydrodipicolinate Reductase, domain 2"/>
    <property type="match status" value="1"/>
</dbReference>
<proteinExistence type="predicted"/>
<dbReference type="Gene3D" id="3.40.50.720">
    <property type="entry name" value="NAD(P)-binding Rossmann-like Domain"/>
    <property type="match status" value="1"/>
</dbReference>
<evidence type="ECO:0000259" key="3">
    <source>
        <dbReference type="Pfam" id="PF22725"/>
    </source>
</evidence>
<dbReference type="PANTHER" id="PTHR43818:SF11">
    <property type="entry name" value="BCDNA.GH03377"/>
    <property type="match status" value="1"/>
</dbReference>
<evidence type="ECO:0000256" key="1">
    <source>
        <dbReference type="ARBA" id="ARBA00023002"/>
    </source>
</evidence>
<feature type="domain" description="Gfo/Idh/MocA-like oxidoreductase N-terminal" evidence="2">
    <location>
        <begin position="6"/>
        <end position="72"/>
    </location>
</feature>